<accession>A0A9C5ZCK3</accession>
<protein>
    <recommendedName>
        <fullName evidence="7">Beta-hexosaminidase</fullName>
        <ecNumber evidence="7">3.2.1.52</ecNumber>
    </recommendedName>
</protein>
<dbReference type="SUPFAM" id="SSF51445">
    <property type="entry name" value="(Trans)glycosidases"/>
    <property type="match status" value="1"/>
</dbReference>
<dbReference type="InterPro" id="IPR029019">
    <property type="entry name" value="HEX_eukaryotic_N"/>
</dbReference>
<dbReference type="EC" id="3.2.1.52" evidence="7"/>
<reference evidence="13" key="1">
    <citation type="submission" date="2025-08" db="UniProtKB">
        <authorList>
            <consortium name="RefSeq"/>
        </authorList>
    </citation>
    <scope>IDENTIFICATION</scope>
    <source>
        <tissue evidence="13">Whole body pupa</tissue>
    </source>
</reference>
<dbReference type="PIRSF" id="PIRSF001093">
    <property type="entry name" value="B-hxosamndse_ab_euk"/>
    <property type="match status" value="1"/>
</dbReference>
<dbReference type="InterPro" id="IPR025705">
    <property type="entry name" value="Beta_hexosaminidase_sua/sub"/>
</dbReference>
<dbReference type="InterPro" id="IPR017853">
    <property type="entry name" value="GH"/>
</dbReference>
<evidence type="ECO:0000256" key="1">
    <source>
        <dbReference type="ARBA" id="ARBA00001231"/>
    </source>
</evidence>
<dbReference type="GO" id="GO:0005975">
    <property type="term" value="P:carbohydrate metabolic process"/>
    <property type="evidence" value="ECO:0007669"/>
    <property type="project" value="InterPro"/>
</dbReference>
<feature type="chain" id="PRO_5039094767" description="Beta-hexosaminidase" evidence="9">
    <location>
        <begin position="22"/>
        <end position="604"/>
    </location>
</feature>
<keyword evidence="5" id="KW-0325">Glycoprotein</keyword>
<dbReference type="FunFam" id="3.20.20.80:FF:000063">
    <property type="entry name" value="Beta-hexosaminidase"/>
    <property type="match status" value="1"/>
</dbReference>
<feature type="domain" description="Beta-hexosaminidase eukaryotic type N-terminal" evidence="11">
    <location>
        <begin position="68"/>
        <end position="190"/>
    </location>
</feature>
<evidence type="ECO:0000256" key="7">
    <source>
        <dbReference type="PIRNR" id="PIRNR001093"/>
    </source>
</evidence>
<organism evidence="12 13">
    <name type="scientific">Glossina fuscipes</name>
    <dbReference type="NCBI Taxonomy" id="7396"/>
    <lineage>
        <taxon>Eukaryota</taxon>
        <taxon>Metazoa</taxon>
        <taxon>Ecdysozoa</taxon>
        <taxon>Arthropoda</taxon>
        <taxon>Hexapoda</taxon>
        <taxon>Insecta</taxon>
        <taxon>Pterygota</taxon>
        <taxon>Neoptera</taxon>
        <taxon>Endopterygota</taxon>
        <taxon>Diptera</taxon>
        <taxon>Brachycera</taxon>
        <taxon>Muscomorpha</taxon>
        <taxon>Hippoboscoidea</taxon>
        <taxon>Glossinidae</taxon>
        <taxon>Glossina</taxon>
    </lineage>
</organism>
<feature type="signal peptide" evidence="9">
    <location>
        <begin position="1"/>
        <end position="21"/>
    </location>
</feature>
<dbReference type="Pfam" id="PF00728">
    <property type="entry name" value="Glyco_hydro_20"/>
    <property type="match status" value="1"/>
</dbReference>
<dbReference type="PANTHER" id="PTHR22600">
    <property type="entry name" value="BETA-HEXOSAMINIDASE"/>
    <property type="match status" value="1"/>
</dbReference>
<evidence type="ECO:0000256" key="3">
    <source>
        <dbReference type="ARBA" id="ARBA00022729"/>
    </source>
</evidence>
<evidence type="ECO:0000256" key="5">
    <source>
        <dbReference type="ARBA" id="ARBA00023180"/>
    </source>
</evidence>
<dbReference type="GO" id="GO:0030203">
    <property type="term" value="P:glycosaminoglycan metabolic process"/>
    <property type="evidence" value="ECO:0007669"/>
    <property type="project" value="TreeGrafter"/>
</dbReference>
<dbReference type="PANTHER" id="PTHR22600:SF26">
    <property type="entry name" value="BETA-N-ACETYLHEXOSAMINIDASE"/>
    <property type="match status" value="1"/>
</dbReference>
<dbReference type="Gene3D" id="3.20.20.80">
    <property type="entry name" value="Glycosidases"/>
    <property type="match status" value="1"/>
</dbReference>
<keyword evidence="6 7" id="KW-0326">Glycosidase</keyword>
<sequence>MATLFILFGLIFVANIYLIIGLPEDLVYGYECIANDCVKFELNEENLKRALSLPVCYMLCSDSIGTLWPKPNGKVIYDSYLFHIDLGNILFNSSTSPAVYAHLWKVNEERFAERLQNKLPDKEIKNKGGYPIKILINIDNSEFKEVSKLTLNTDESYTLNVTKEDNFIIADIRAKNFFGIRHGLETLSQLIVYDDIKHELQILGNVSLSDKPAFRWRGLMLDTARHFYSVKSIKRTLDAMAMVKLNTFHWHIIDSQSFPMEIKARPELHKLGAYSQRKVYTHRDITEIVEYGRQRGIRIMPEFDAPAHVCEGWQNKISATACFKATPWSNYCPEPPCGQLDPTINDTYSVLQDIYQDMFNLFDPDVFHMGGDEVFFACWSDKQSIADWMTGLNWDLENLGFTQLWGNFQMKAMRTVDSVAKNKQVPIILWTSLLTDPVHINRYLNKRRYIIQIWTEQNDSQVLGILERGFRIIVSNSDALYFDCGGSSWLEAETNWCSPYNGWQRVYENKMENIAKGYVSQVLGAEAAVWSEQIDEQNLDQRLWPRASALAERLWSNPSDNWQKALARLRLHRENLVKNGIAAEPIQPEWCLQNPKSCLISSQF</sequence>
<evidence type="ECO:0000259" key="10">
    <source>
        <dbReference type="Pfam" id="PF00728"/>
    </source>
</evidence>
<evidence type="ECO:0000256" key="2">
    <source>
        <dbReference type="ARBA" id="ARBA00006285"/>
    </source>
</evidence>
<dbReference type="InterPro" id="IPR015883">
    <property type="entry name" value="Glyco_hydro_20_cat"/>
</dbReference>
<dbReference type="SUPFAM" id="SSF55545">
    <property type="entry name" value="beta-N-acetylhexosaminidase-like domain"/>
    <property type="match status" value="1"/>
</dbReference>
<dbReference type="Pfam" id="PF14845">
    <property type="entry name" value="Glycohydro_20b2"/>
    <property type="match status" value="1"/>
</dbReference>
<dbReference type="RefSeq" id="XP_037893639.1">
    <property type="nucleotide sequence ID" value="XM_038037711.1"/>
</dbReference>
<dbReference type="AlphaFoldDB" id="A0A9C5ZCK3"/>
<feature type="domain" description="Glycoside hydrolase family 20 catalytic" evidence="10">
    <location>
        <begin position="214"/>
        <end position="557"/>
    </location>
</feature>
<dbReference type="GO" id="GO:0005886">
    <property type="term" value="C:plasma membrane"/>
    <property type="evidence" value="ECO:0007669"/>
    <property type="project" value="TreeGrafter"/>
</dbReference>
<gene>
    <name evidence="13" type="primary">LOC119639963</name>
</gene>
<name>A0A9C5ZCK3_9MUSC</name>
<dbReference type="GeneID" id="119639963"/>
<comment type="catalytic activity">
    <reaction evidence="1 7">
        <text>Hydrolysis of terminal non-reducing N-acetyl-D-hexosamine residues in N-acetyl-beta-D-hexosaminides.</text>
        <dbReference type="EC" id="3.2.1.52"/>
    </reaction>
</comment>
<dbReference type="KEGG" id="gfs:119639963"/>
<evidence type="ECO:0000256" key="9">
    <source>
        <dbReference type="SAM" id="SignalP"/>
    </source>
</evidence>
<keyword evidence="12" id="KW-1185">Reference proteome</keyword>
<evidence type="ECO:0000259" key="11">
    <source>
        <dbReference type="Pfam" id="PF14845"/>
    </source>
</evidence>
<feature type="active site" description="Proton donor" evidence="8">
    <location>
        <position position="373"/>
    </location>
</feature>
<dbReference type="PRINTS" id="PR00738">
    <property type="entry name" value="GLHYDRLASE20"/>
</dbReference>
<keyword evidence="4 7" id="KW-0378">Hydrolase</keyword>
<dbReference type="InterPro" id="IPR029018">
    <property type="entry name" value="Hex-like_dom2"/>
</dbReference>
<proteinExistence type="inferred from homology"/>
<evidence type="ECO:0000256" key="8">
    <source>
        <dbReference type="PIRSR" id="PIRSR001093-1"/>
    </source>
</evidence>
<evidence type="ECO:0000256" key="6">
    <source>
        <dbReference type="ARBA" id="ARBA00023295"/>
    </source>
</evidence>
<dbReference type="CDD" id="cd06562">
    <property type="entry name" value="GH20_HexA_HexB-like"/>
    <property type="match status" value="1"/>
</dbReference>
<dbReference type="GO" id="GO:0016231">
    <property type="term" value="F:beta-N-acetylglucosaminidase activity"/>
    <property type="evidence" value="ECO:0007669"/>
    <property type="project" value="TreeGrafter"/>
</dbReference>
<comment type="similarity">
    <text evidence="2 7">Belongs to the glycosyl hydrolase 20 family.</text>
</comment>
<evidence type="ECO:0000256" key="4">
    <source>
        <dbReference type="ARBA" id="ARBA00022801"/>
    </source>
</evidence>
<dbReference type="Gene3D" id="3.30.379.10">
    <property type="entry name" value="Chitobiase/beta-hexosaminidase domain 2-like"/>
    <property type="match status" value="1"/>
</dbReference>
<evidence type="ECO:0000313" key="13">
    <source>
        <dbReference type="RefSeq" id="XP_037893639.1"/>
    </source>
</evidence>
<keyword evidence="3 9" id="KW-0732">Signal</keyword>
<evidence type="ECO:0000313" key="12">
    <source>
        <dbReference type="Proteomes" id="UP000092443"/>
    </source>
</evidence>
<dbReference type="Proteomes" id="UP000092443">
    <property type="component" value="Unplaced"/>
</dbReference>